<keyword evidence="2" id="KW-1133">Transmembrane helix</keyword>
<organism evidence="3 4">
    <name type="scientific">Portunus trituberculatus</name>
    <name type="common">Swimming crab</name>
    <name type="synonym">Neptunus trituberculatus</name>
    <dbReference type="NCBI Taxonomy" id="210409"/>
    <lineage>
        <taxon>Eukaryota</taxon>
        <taxon>Metazoa</taxon>
        <taxon>Ecdysozoa</taxon>
        <taxon>Arthropoda</taxon>
        <taxon>Crustacea</taxon>
        <taxon>Multicrustacea</taxon>
        <taxon>Malacostraca</taxon>
        <taxon>Eumalacostraca</taxon>
        <taxon>Eucarida</taxon>
        <taxon>Decapoda</taxon>
        <taxon>Pleocyemata</taxon>
        <taxon>Brachyura</taxon>
        <taxon>Eubrachyura</taxon>
        <taxon>Portunoidea</taxon>
        <taxon>Portunidae</taxon>
        <taxon>Portuninae</taxon>
        <taxon>Portunus</taxon>
    </lineage>
</organism>
<feature type="transmembrane region" description="Helical" evidence="2">
    <location>
        <begin position="99"/>
        <end position="124"/>
    </location>
</feature>
<feature type="compositionally biased region" description="Polar residues" evidence="1">
    <location>
        <begin position="51"/>
        <end position="62"/>
    </location>
</feature>
<keyword evidence="2" id="KW-0472">Membrane</keyword>
<evidence type="ECO:0000313" key="3">
    <source>
        <dbReference type="EMBL" id="MPC52708.1"/>
    </source>
</evidence>
<evidence type="ECO:0000313" key="4">
    <source>
        <dbReference type="Proteomes" id="UP000324222"/>
    </source>
</evidence>
<protein>
    <submittedName>
        <fullName evidence="3">Uncharacterized protein</fullName>
    </submittedName>
</protein>
<feature type="compositionally biased region" description="Basic and acidic residues" evidence="1">
    <location>
        <begin position="15"/>
        <end position="28"/>
    </location>
</feature>
<comment type="caution">
    <text evidence="3">The sequence shown here is derived from an EMBL/GenBank/DDBJ whole genome shotgun (WGS) entry which is preliminary data.</text>
</comment>
<gene>
    <name evidence="3" type="ORF">E2C01_046584</name>
</gene>
<evidence type="ECO:0000256" key="2">
    <source>
        <dbReference type="SAM" id="Phobius"/>
    </source>
</evidence>
<keyword evidence="2" id="KW-0812">Transmembrane</keyword>
<dbReference type="AlphaFoldDB" id="A0A5B7G6J8"/>
<accession>A0A5B7G6J8</accession>
<reference evidence="3 4" key="1">
    <citation type="submission" date="2019-05" db="EMBL/GenBank/DDBJ databases">
        <title>Another draft genome of Portunus trituberculatus and its Hox gene families provides insights of decapod evolution.</title>
        <authorList>
            <person name="Jeong J.-H."/>
            <person name="Song I."/>
            <person name="Kim S."/>
            <person name="Choi T."/>
            <person name="Kim D."/>
            <person name="Ryu S."/>
            <person name="Kim W."/>
        </authorList>
    </citation>
    <scope>NUCLEOTIDE SEQUENCE [LARGE SCALE GENOMIC DNA]</scope>
    <source>
        <tissue evidence="3">Muscle</tissue>
    </source>
</reference>
<dbReference type="Proteomes" id="UP000324222">
    <property type="component" value="Unassembled WGS sequence"/>
</dbReference>
<dbReference type="EMBL" id="VSRR010011088">
    <property type="protein sequence ID" value="MPC52708.1"/>
    <property type="molecule type" value="Genomic_DNA"/>
</dbReference>
<feature type="region of interest" description="Disordered" evidence="1">
    <location>
        <begin position="1"/>
        <end position="62"/>
    </location>
</feature>
<proteinExistence type="predicted"/>
<sequence>MASTSGEGDVQGHTLVEKQVRDPSEWKKNQAKRKPNTGQEYIQNKKMATPNPASESPSVERTTNVPMSDCCFIGDTKCLNTSLNFFFINFCNRSPSLEISLFTTSFGFPHLLLTILMVAFNFAILHDLEQLV</sequence>
<name>A0A5B7G6J8_PORTR</name>
<evidence type="ECO:0000256" key="1">
    <source>
        <dbReference type="SAM" id="MobiDB-lite"/>
    </source>
</evidence>
<keyword evidence="4" id="KW-1185">Reference proteome</keyword>